<dbReference type="InterPro" id="IPR027417">
    <property type="entry name" value="P-loop_NTPase"/>
</dbReference>
<keyword evidence="3" id="KW-0235">DNA replication</keyword>
<feature type="compositionally biased region" description="Basic and acidic residues" evidence="11">
    <location>
        <begin position="68"/>
        <end position="77"/>
    </location>
</feature>
<dbReference type="GO" id="GO:0003677">
    <property type="term" value="F:DNA binding"/>
    <property type="evidence" value="ECO:0007669"/>
    <property type="project" value="UniProtKB-KW"/>
</dbReference>
<evidence type="ECO:0000256" key="5">
    <source>
        <dbReference type="ARBA" id="ARBA00022840"/>
    </source>
</evidence>
<dbReference type="PANTHER" id="PTHR46765:SF1">
    <property type="entry name" value="P-LOOP CONTAINING NUCLEOSIDE TRIPHOSPHATE HYDROLASES SUPERFAMILY PROTEIN"/>
    <property type="match status" value="1"/>
</dbReference>
<dbReference type="InterPro" id="IPR053016">
    <property type="entry name" value="CTF18-RFC_complex"/>
</dbReference>
<keyword evidence="5" id="KW-0067">ATP-binding</keyword>
<feature type="region of interest" description="Disordered" evidence="11">
    <location>
        <begin position="428"/>
        <end position="450"/>
    </location>
</feature>
<dbReference type="FunFam" id="1.10.8.60:FF:000074">
    <property type="entry name" value="Chromosome transmission fidelity protein 18"/>
    <property type="match status" value="1"/>
</dbReference>
<dbReference type="GO" id="GO:0005634">
    <property type="term" value="C:nucleus"/>
    <property type="evidence" value="ECO:0007669"/>
    <property type="project" value="UniProtKB-SubCell"/>
</dbReference>
<evidence type="ECO:0000256" key="11">
    <source>
        <dbReference type="SAM" id="MobiDB-lite"/>
    </source>
</evidence>
<dbReference type="InterPro" id="IPR047854">
    <property type="entry name" value="RFC_lid"/>
</dbReference>
<dbReference type="PANTHER" id="PTHR46765">
    <property type="entry name" value="P-LOOP CONTAINING NUCLEOSIDE TRIPHOSPHATE HYDROLASES SUPERFAMILY PROTEIN"/>
    <property type="match status" value="1"/>
</dbReference>
<dbReference type="GO" id="GO:0006260">
    <property type="term" value="P:DNA replication"/>
    <property type="evidence" value="ECO:0007669"/>
    <property type="project" value="UniProtKB-KW"/>
</dbReference>
<evidence type="ECO:0000313" key="14">
    <source>
        <dbReference type="Proteomes" id="UP001419268"/>
    </source>
</evidence>
<evidence type="ECO:0000256" key="8">
    <source>
        <dbReference type="ARBA" id="ARBA00023306"/>
    </source>
</evidence>
<keyword evidence="4" id="KW-0547">Nucleotide-binding</keyword>
<dbReference type="SUPFAM" id="SSF52540">
    <property type="entry name" value="P-loop containing nucleoside triphosphate hydrolases"/>
    <property type="match status" value="1"/>
</dbReference>
<comment type="subcellular location">
    <subcellularLocation>
        <location evidence="1">Nucleus</location>
    </subcellularLocation>
</comment>
<dbReference type="InterPro" id="IPR003593">
    <property type="entry name" value="AAA+_ATPase"/>
</dbReference>
<feature type="compositionally biased region" description="Low complexity" evidence="11">
    <location>
        <begin position="878"/>
        <end position="894"/>
    </location>
</feature>
<dbReference type="GO" id="GO:0005524">
    <property type="term" value="F:ATP binding"/>
    <property type="evidence" value="ECO:0007669"/>
    <property type="project" value="UniProtKB-KW"/>
</dbReference>
<comment type="subunit">
    <text evidence="2">Heterotetramer of subunits RFC2, RFC3, RFC4 and RFC5 that can form a complex with RFC1.</text>
</comment>
<proteinExistence type="inferred from homology"/>
<dbReference type="AlphaFoldDB" id="A0AAP0JWM8"/>
<gene>
    <name evidence="13" type="ORF">Scep_010096</name>
</gene>
<evidence type="ECO:0000256" key="4">
    <source>
        <dbReference type="ARBA" id="ARBA00022741"/>
    </source>
</evidence>
<reference evidence="13 14" key="1">
    <citation type="submission" date="2024-01" db="EMBL/GenBank/DDBJ databases">
        <title>Genome assemblies of Stephania.</title>
        <authorList>
            <person name="Yang L."/>
        </authorList>
    </citation>
    <scope>NUCLEOTIDE SEQUENCE [LARGE SCALE GENOMIC DNA]</scope>
    <source>
        <strain evidence="13">JXDWG</strain>
        <tissue evidence="13">Leaf</tissue>
    </source>
</reference>
<comment type="caution">
    <text evidence="13">The sequence shown here is derived from an EMBL/GenBank/DDBJ whole genome shotgun (WGS) entry which is preliminary data.</text>
</comment>
<protein>
    <recommendedName>
        <fullName evidence="10">Chromosome transmission fidelity protein 18 homolog</fullName>
    </recommendedName>
</protein>
<dbReference type="Proteomes" id="UP001419268">
    <property type="component" value="Unassembled WGS sequence"/>
</dbReference>
<evidence type="ECO:0000256" key="6">
    <source>
        <dbReference type="ARBA" id="ARBA00023125"/>
    </source>
</evidence>
<evidence type="ECO:0000256" key="2">
    <source>
        <dbReference type="ARBA" id="ARBA00011480"/>
    </source>
</evidence>
<feature type="compositionally biased region" description="Acidic residues" evidence="11">
    <location>
        <begin position="1"/>
        <end position="14"/>
    </location>
</feature>
<evidence type="ECO:0000256" key="3">
    <source>
        <dbReference type="ARBA" id="ARBA00022705"/>
    </source>
</evidence>
<name>A0AAP0JWM8_9MAGN</name>
<dbReference type="Gene3D" id="1.10.8.60">
    <property type="match status" value="1"/>
</dbReference>
<dbReference type="InterPro" id="IPR003959">
    <property type="entry name" value="ATPase_AAA_core"/>
</dbReference>
<dbReference type="GO" id="GO:0016887">
    <property type="term" value="F:ATP hydrolysis activity"/>
    <property type="evidence" value="ECO:0007669"/>
    <property type="project" value="InterPro"/>
</dbReference>
<dbReference type="SMART" id="SM00382">
    <property type="entry name" value="AAA"/>
    <property type="match status" value="1"/>
</dbReference>
<keyword evidence="14" id="KW-1185">Reference proteome</keyword>
<dbReference type="EMBL" id="JBBNAG010000004">
    <property type="protein sequence ID" value="KAK9140415.1"/>
    <property type="molecule type" value="Genomic_DNA"/>
</dbReference>
<keyword evidence="6" id="KW-0238">DNA-binding</keyword>
<dbReference type="Pfam" id="PF00004">
    <property type="entry name" value="AAA"/>
    <property type="match status" value="1"/>
</dbReference>
<feature type="compositionally biased region" description="Acidic residues" evidence="11">
    <location>
        <begin position="22"/>
        <end position="32"/>
    </location>
</feature>
<evidence type="ECO:0000256" key="10">
    <source>
        <dbReference type="ARBA" id="ARBA00069525"/>
    </source>
</evidence>
<evidence type="ECO:0000256" key="1">
    <source>
        <dbReference type="ARBA" id="ARBA00004123"/>
    </source>
</evidence>
<evidence type="ECO:0000259" key="12">
    <source>
        <dbReference type="SMART" id="SM00382"/>
    </source>
</evidence>
<dbReference type="CDD" id="cd00009">
    <property type="entry name" value="AAA"/>
    <property type="match status" value="1"/>
</dbReference>
<feature type="domain" description="AAA+ ATPase" evidence="12">
    <location>
        <begin position="333"/>
        <end position="488"/>
    </location>
</feature>
<organism evidence="13 14">
    <name type="scientific">Stephania cephalantha</name>
    <dbReference type="NCBI Taxonomy" id="152367"/>
    <lineage>
        <taxon>Eukaryota</taxon>
        <taxon>Viridiplantae</taxon>
        <taxon>Streptophyta</taxon>
        <taxon>Embryophyta</taxon>
        <taxon>Tracheophyta</taxon>
        <taxon>Spermatophyta</taxon>
        <taxon>Magnoliopsida</taxon>
        <taxon>Ranunculales</taxon>
        <taxon>Menispermaceae</taxon>
        <taxon>Menispermoideae</taxon>
        <taxon>Cissampelideae</taxon>
        <taxon>Stephania</taxon>
    </lineage>
</organism>
<sequence>MDMDDIPEADELEWLENNALPPEDDDGEEDMEQYFYPPDPEEVQLQQQQQPSNESSILLGDHSVASKKQIESKKRPCPESALSGETASEEKRNRLSSSPSRGETDEDWLRYSPQRDVEAVRVEVAEEKKCISRFAMEIEGECVPVTGPCGNRVYAKISGGECDSVRRNLRVKARGDGLMSESINTLMQKIEEETLTKALKASSESNSGSTHLENVPVREQLWVEKYAPKSFTELLSDEQTNREVLLWLKQWDSCVFRSEIRSTTDDVLSSLRRHSSVSQHQKLSNKSFFSTGRKIPFAGGGFKPSDNLEQEANNLKSIPELLNKKSRGAGPPDHKILLLCGPPGLGKTTLAHVAAKHCGYHVVEINASDDRSSSTIEAKILDVVQMNSVMVDSKPKCLVIDEIDGALGDGKGAVEVIMKMVAAEKKLGVRKTSSSQDEQPGKVKSKRHHKDATLSRPVICICNDLYAPALRPLRQVAKVHMFMQPTVSRVVSRLKYICNKEGFRASSIALTALAEYTECDIRSCLNTLQFLNKKREAINVLEISSQAVGQKDISRSVLDVWKEVFQMKKMRRKQKVMIRNSSLSGDFDVMYSVISNCGDYELIVEGIHENILHLHYHDPLMQKTVNCLNVLGISEYLHQYILRTQQQILTVYQPYAAIAVHSLVAHIGRPNIEWPRSLQRFRTMFLEKKDILKCWNNRISPLISRHLSPISFVEDFASPLIHILSPQKLRPVALHLQSEGEKHDLFQLVETMSSYSISYKSTRSGALPMTPKYEAALDESTPVLDPPIDEFIKFKGHISEHPQLSLAMKQVLLHEVERQKNCLENIDGPASSHDRKREECETMIGTDVEKALSRVDAKAASSKKVEVVTNKLNPTKRTGNVSTSSSDSNGSKTVGVKENNTVVSKKHAGGFSCFFDRFRKPCGKGSLDSDSTLQKAATLERDSRPLLFKFNEGFTNAVKRPVRIRDLLIDLNHKKEHWFMAEADLLVTNRGELGYA</sequence>
<accession>A0AAP0JWM8</accession>
<evidence type="ECO:0000256" key="9">
    <source>
        <dbReference type="ARBA" id="ARBA00043975"/>
    </source>
</evidence>
<evidence type="ECO:0000256" key="7">
    <source>
        <dbReference type="ARBA" id="ARBA00023242"/>
    </source>
</evidence>
<keyword evidence="7" id="KW-0539">Nucleus</keyword>
<keyword evidence="8" id="KW-0131">Cell cycle</keyword>
<feature type="region of interest" description="Disordered" evidence="11">
    <location>
        <begin position="1"/>
        <end position="110"/>
    </location>
</feature>
<comment type="similarity">
    <text evidence="9">Belongs to the activator 1 small subunits family. CTF18 subfamily.</text>
</comment>
<dbReference type="CDD" id="cd18140">
    <property type="entry name" value="HLD_clamp_RFC"/>
    <property type="match status" value="1"/>
</dbReference>
<feature type="region of interest" description="Disordered" evidence="11">
    <location>
        <begin position="872"/>
        <end position="895"/>
    </location>
</feature>
<evidence type="ECO:0000313" key="13">
    <source>
        <dbReference type="EMBL" id="KAK9140415.1"/>
    </source>
</evidence>
<dbReference type="Gene3D" id="3.40.50.300">
    <property type="entry name" value="P-loop containing nucleotide triphosphate hydrolases"/>
    <property type="match status" value="1"/>
</dbReference>